<feature type="compositionally biased region" description="Polar residues" evidence="1">
    <location>
        <begin position="162"/>
        <end position="175"/>
    </location>
</feature>
<dbReference type="OrthoDB" id="8141596at2"/>
<evidence type="ECO:0000256" key="1">
    <source>
        <dbReference type="SAM" id="MobiDB-lite"/>
    </source>
</evidence>
<evidence type="ECO:0000313" key="2">
    <source>
        <dbReference type="EMBL" id="SHG09669.1"/>
    </source>
</evidence>
<feature type="compositionally biased region" description="Low complexity" evidence="1">
    <location>
        <begin position="109"/>
        <end position="129"/>
    </location>
</feature>
<dbReference type="AlphaFoldDB" id="A0A1M5H103"/>
<dbReference type="EMBL" id="LT670818">
    <property type="protein sequence ID" value="SHG09669.1"/>
    <property type="molecule type" value="Genomic_DNA"/>
</dbReference>
<dbReference type="RefSeq" id="WP_079564496.1">
    <property type="nucleotide sequence ID" value="NZ_LT670818.1"/>
</dbReference>
<gene>
    <name evidence="2" type="ORF">SAMN05444169_0512</name>
</gene>
<reference evidence="2 3" key="1">
    <citation type="submission" date="2016-11" db="EMBL/GenBank/DDBJ databases">
        <authorList>
            <person name="Jaros S."/>
            <person name="Januszkiewicz K."/>
            <person name="Wedrychowicz H."/>
        </authorList>
    </citation>
    <scope>NUCLEOTIDE SEQUENCE [LARGE SCALE GENOMIC DNA]</scope>
    <source>
        <strain evidence="2 3">GAS242</strain>
    </source>
</reference>
<feature type="compositionally biased region" description="Basic and acidic residues" evidence="1">
    <location>
        <begin position="56"/>
        <end position="69"/>
    </location>
</feature>
<feature type="compositionally biased region" description="Basic residues" evidence="1">
    <location>
        <begin position="238"/>
        <end position="253"/>
    </location>
</feature>
<name>A0A1M5H103_9BRAD</name>
<sequence length="293" mass="30232">MLPGFRFLFAATLFTMSILVFGLGATALLRAAHEQFASNPSWHAAPEATFAQQAEAPRDASRDASREASRPVLAMLRFEPPATEQKASDGTRAIDPSAIPPPVEPDGNAALAQDSAAPPAAAKPDMPAAENPAPDQVAAVPSDTPMADATKAASLSDAKVASTEQAATEPVSQPANDAIPTAGVTDAAASSQAAAPGADVASVKVAALDNPSATIEPKPPAKPIGAMPDQAKPDQSAIKKRLRARRAAQRRRMAARAAREALLLAQRQQSVNPFIQSFPQPQPAPIGAAARTR</sequence>
<feature type="compositionally biased region" description="Low complexity" evidence="1">
    <location>
        <begin position="182"/>
        <end position="199"/>
    </location>
</feature>
<accession>A0A1M5H103</accession>
<feature type="region of interest" description="Disordered" evidence="1">
    <location>
        <begin position="211"/>
        <end position="253"/>
    </location>
</feature>
<feature type="region of interest" description="Disordered" evidence="1">
    <location>
        <begin position="51"/>
        <end position="199"/>
    </location>
</feature>
<evidence type="ECO:0000313" key="3">
    <source>
        <dbReference type="Proteomes" id="UP000190675"/>
    </source>
</evidence>
<dbReference type="Proteomes" id="UP000190675">
    <property type="component" value="Chromosome I"/>
</dbReference>
<feature type="region of interest" description="Disordered" evidence="1">
    <location>
        <begin position="274"/>
        <end position="293"/>
    </location>
</feature>
<organism evidence="2 3">
    <name type="scientific">Bradyrhizobium erythrophlei</name>
    <dbReference type="NCBI Taxonomy" id="1437360"/>
    <lineage>
        <taxon>Bacteria</taxon>
        <taxon>Pseudomonadati</taxon>
        <taxon>Pseudomonadota</taxon>
        <taxon>Alphaproteobacteria</taxon>
        <taxon>Hyphomicrobiales</taxon>
        <taxon>Nitrobacteraceae</taxon>
        <taxon>Bradyrhizobium</taxon>
    </lineage>
</organism>
<proteinExistence type="predicted"/>
<protein>
    <submittedName>
        <fullName evidence="2">Uncharacterized protein</fullName>
    </submittedName>
</protein>